<accession>A0A2U2M139</accession>
<dbReference type="AlphaFoldDB" id="A0A2U2M139"/>
<reference evidence="1 2" key="1">
    <citation type="submission" date="2018-05" db="EMBL/GenBank/DDBJ databases">
        <title>Lactobacillus salivarius genome sequencing and assembly.</title>
        <authorList>
            <person name="Audisio C."/>
            <person name="Albarracin L."/>
            <person name="Torres M.J."/>
            <person name="Hebert E.M."/>
            <person name="Saavedra L."/>
        </authorList>
    </citation>
    <scope>NUCLEOTIDE SEQUENCE [LARGE SCALE GENOMIC DNA]</scope>
    <source>
        <strain evidence="1 2">A3iob</strain>
    </source>
</reference>
<organism evidence="1 2">
    <name type="scientific">Ligilactobacillus salivarius</name>
    <dbReference type="NCBI Taxonomy" id="1624"/>
    <lineage>
        <taxon>Bacteria</taxon>
        <taxon>Bacillati</taxon>
        <taxon>Bacillota</taxon>
        <taxon>Bacilli</taxon>
        <taxon>Lactobacillales</taxon>
        <taxon>Lactobacillaceae</taxon>
        <taxon>Ligilactobacillus</taxon>
    </lineage>
</organism>
<proteinExistence type="predicted"/>
<protein>
    <submittedName>
        <fullName evidence="1">Uncharacterized protein</fullName>
    </submittedName>
</protein>
<gene>
    <name evidence="1" type="ORF">DB362_09610</name>
</gene>
<sequence>MEKEKFKEWLIKEKGQEKKVASDIISRLKRIMRELDCNIDDEYQLDRFENLLSFFENNGNNEKMKKRDTSFPIGKYHIGVYRYAIRKYSEFRDLDK</sequence>
<evidence type="ECO:0000313" key="2">
    <source>
        <dbReference type="Proteomes" id="UP000245607"/>
    </source>
</evidence>
<dbReference type="EMBL" id="QFAS01000011">
    <property type="protein sequence ID" value="PWG50578.1"/>
    <property type="molecule type" value="Genomic_DNA"/>
</dbReference>
<evidence type="ECO:0000313" key="1">
    <source>
        <dbReference type="EMBL" id="PWG50578.1"/>
    </source>
</evidence>
<dbReference type="RefSeq" id="WP_109242325.1">
    <property type="nucleotide sequence ID" value="NZ_QFAS01000011.1"/>
</dbReference>
<name>A0A2U2M139_9LACO</name>
<comment type="caution">
    <text evidence="1">The sequence shown here is derived from an EMBL/GenBank/DDBJ whole genome shotgun (WGS) entry which is preliminary data.</text>
</comment>
<dbReference type="Proteomes" id="UP000245607">
    <property type="component" value="Unassembled WGS sequence"/>
</dbReference>